<feature type="site" description="Important for substrate specificity" evidence="9">
    <location>
        <position position="159"/>
    </location>
</feature>
<protein>
    <recommendedName>
        <fullName evidence="8 9">7-methyl-GTP pyrophosphatase</fullName>
        <shortName evidence="9">m(7)GTP pyrophosphatase</shortName>
        <ecNumber evidence="9">3.6.1.-</ecNumber>
    </recommendedName>
</protein>
<dbReference type="InterPro" id="IPR003697">
    <property type="entry name" value="Maf-like"/>
</dbReference>
<accession>A0A120MZW4</accession>
<comment type="function">
    <text evidence="6 9">Nucleoside triphosphate pyrophosphatase that hydrolyzes 7-methyl-GTP (m(7)GTP). May have a dual role in cell division arrest and in preventing the incorporation of modified nucleotides into cellular nucleic acids.</text>
</comment>
<evidence type="ECO:0000256" key="8">
    <source>
        <dbReference type="ARBA" id="ARBA00068163"/>
    </source>
</evidence>
<evidence type="ECO:0000256" key="4">
    <source>
        <dbReference type="ARBA" id="ARBA00023080"/>
    </source>
</evidence>
<keyword evidence="3 9" id="KW-0378">Hydrolase</keyword>
<dbReference type="OrthoDB" id="9813694at2"/>
<dbReference type="PANTHER" id="PTHR43213:SF10">
    <property type="entry name" value="7-METHYL-GTP PYROPHOSPHATASE"/>
    <property type="match status" value="1"/>
</dbReference>
<dbReference type="NCBIfam" id="TIGR00172">
    <property type="entry name" value="maf"/>
    <property type="match status" value="1"/>
</dbReference>
<dbReference type="Proteomes" id="UP000218890">
    <property type="component" value="Chromosome"/>
</dbReference>
<dbReference type="GO" id="GO:0005737">
    <property type="term" value="C:cytoplasm"/>
    <property type="evidence" value="ECO:0007669"/>
    <property type="project" value="UniProtKB-SubCell"/>
</dbReference>
<comment type="similarity">
    <text evidence="7 9">Belongs to the Maf family. YceF subfamily.</text>
</comment>
<dbReference type="RefSeq" id="WP_096409388.1">
    <property type="nucleotide sequence ID" value="NZ_AP017372.2"/>
</dbReference>
<proteinExistence type="inferred from homology"/>
<evidence type="ECO:0000256" key="6">
    <source>
        <dbReference type="ARBA" id="ARBA00053369"/>
    </source>
</evidence>
<comment type="subcellular location">
    <subcellularLocation>
        <location evidence="1 9">Cytoplasm</location>
    </subcellularLocation>
</comment>
<comment type="caution">
    <text evidence="9">Lacks conserved residue(s) required for the propagation of feature annotation.</text>
</comment>
<gene>
    <name evidence="10" type="ORF">HH1059_13050</name>
</gene>
<dbReference type="InterPro" id="IPR029001">
    <property type="entry name" value="ITPase-like_fam"/>
</dbReference>
<dbReference type="FunFam" id="3.90.950.10:FF:000005">
    <property type="entry name" value="7-methyl-GTP pyrophosphatase"/>
    <property type="match status" value="1"/>
</dbReference>
<dbReference type="SUPFAM" id="SSF52972">
    <property type="entry name" value="ITPase-like"/>
    <property type="match status" value="1"/>
</dbReference>
<organism evidence="10 11">
    <name type="scientific">Halorhodospira halochloris</name>
    <name type="common">Ectothiorhodospira halochloris</name>
    <dbReference type="NCBI Taxonomy" id="1052"/>
    <lineage>
        <taxon>Bacteria</taxon>
        <taxon>Pseudomonadati</taxon>
        <taxon>Pseudomonadota</taxon>
        <taxon>Gammaproteobacteria</taxon>
        <taxon>Chromatiales</taxon>
        <taxon>Ectothiorhodospiraceae</taxon>
        <taxon>Halorhodospira</taxon>
    </lineage>
</organism>
<dbReference type="Gene3D" id="3.90.950.10">
    <property type="match status" value="1"/>
</dbReference>
<evidence type="ECO:0000256" key="3">
    <source>
        <dbReference type="ARBA" id="ARBA00022801"/>
    </source>
</evidence>
<feature type="site" description="Important for substrate specificity" evidence="9">
    <location>
        <position position="77"/>
    </location>
</feature>
<dbReference type="EMBL" id="AP017372">
    <property type="protein sequence ID" value="BAU58013.1"/>
    <property type="molecule type" value="Genomic_DNA"/>
</dbReference>
<evidence type="ECO:0000313" key="11">
    <source>
        <dbReference type="Proteomes" id="UP000218890"/>
    </source>
</evidence>
<keyword evidence="11" id="KW-1185">Reference proteome</keyword>
<dbReference type="PIRSF" id="PIRSF006305">
    <property type="entry name" value="Maf"/>
    <property type="match status" value="1"/>
</dbReference>
<dbReference type="EC" id="3.6.1.-" evidence="9"/>
<dbReference type="AlphaFoldDB" id="A0A120MZW4"/>
<comment type="catalytic activity">
    <reaction evidence="5 9">
        <text>N(7)-methyl-GTP + H2O = N(7)-methyl-GMP + diphosphate + H(+)</text>
        <dbReference type="Rhea" id="RHEA:58744"/>
        <dbReference type="ChEBI" id="CHEBI:15377"/>
        <dbReference type="ChEBI" id="CHEBI:15378"/>
        <dbReference type="ChEBI" id="CHEBI:33019"/>
        <dbReference type="ChEBI" id="CHEBI:58285"/>
        <dbReference type="ChEBI" id="CHEBI:87133"/>
    </reaction>
</comment>
<evidence type="ECO:0000256" key="5">
    <source>
        <dbReference type="ARBA" id="ARBA00050213"/>
    </source>
</evidence>
<dbReference type="GO" id="GO:0009117">
    <property type="term" value="P:nucleotide metabolic process"/>
    <property type="evidence" value="ECO:0007669"/>
    <property type="project" value="UniProtKB-KW"/>
</dbReference>
<keyword evidence="2 9" id="KW-0963">Cytoplasm</keyword>
<evidence type="ECO:0000256" key="7">
    <source>
        <dbReference type="ARBA" id="ARBA00060749"/>
    </source>
</evidence>
<feature type="site" description="Important for substrate specificity" evidence="9">
    <location>
        <position position="19"/>
    </location>
</feature>
<evidence type="ECO:0000313" key="10">
    <source>
        <dbReference type="EMBL" id="BAU58013.1"/>
    </source>
</evidence>
<dbReference type="Pfam" id="PF02545">
    <property type="entry name" value="Maf"/>
    <property type="match status" value="1"/>
</dbReference>
<evidence type="ECO:0000256" key="1">
    <source>
        <dbReference type="ARBA" id="ARBA00004496"/>
    </source>
</evidence>
<sequence>MTSPDHESKKLILASASTYRRDLLARLKLDFAVQAADIDESVPFDETAHHAVLRLAEMKARTVAEKNPGAVVIGSDQIALLGEKIIGKPNTREQAKQQLRQSSGRSVDFLTAVTVIDGEKVEQDIDTTRIKFRDLDDDAIDRYLDADEPYDCAGAIRSEGLGITLLAAVDTRDPSALIGLPLIALTRMLREAGFAIP</sequence>
<dbReference type="KEGG" id="hhk:HH1059_13050"/>
<keyword evidence="4 9" id="KW-0546">Nucleotide metabolism</keyword>
<dbReference type="CDD" id="cd00555">
    <property type="entry name" value="Maf"/>
    <property type="match status" value="1"/>
</dbReference>
<name>A0A120MZW4_HALHR</name>
<feature type="active site" description="Proton acceptor" evidence="9">
    <location>
        <position position="76"/>
    </location>
</feature>
<evidence type="ECO:0000256" key="2">
    <source>
        <dbReference type="ARBA" id="ARBA00022490"/>
    </source>
</evidence>
<dbReference type="PANTHER" id="PTHR43213">
    <property type="entry name" value="BIFUNCTIONAL DTTP/UTP PYROPHOSPHATASE/METHYLTRANSFERASE PROTEIN-RELATED"/>
    <property type="match status" value="1"/>
</dbReference>
<reference evidence="10" key="1">
    <citation type="submission" date="2016-02" db="EMBL/GenBank/DDBJ databases">
        <title>Halorhodospira halochloris DSM-1059 complete genome, version 2.</title>
        <authorList>
            <person name="Tsukatani Y."/>
        </authorList>
    </citation>
    <scope>NUCLEOTIDE SEQUENCE</scope>
    <source>
        <strain evidence="10">DSM 1059</strain>
    </source>
</reference>
<dbReference type="HAMAP" id="MF_00528">
    <property type="entry name" value="Maf"/>
    <property type="match status" value="1"/>
</dbReference>
<dbReference type="GO" id="GO:0047429">
    <property type="term" value="F:nucleoside triphosphate diphosphatase activity"/>
    <property type="evidence" value="ECO:0007669"/>
    <property type="project" value="InterPro"/>
</dbReference>
<evidence type="ECO:0000256" key="9">
    <source>
        <dbReference type="HAMAP-Rule" id="MF_00528"/>
    </source>
</evidence>
<comment type="cofactor">
    <cofactor evidence="9">
        <name>a divalent metal cation</name>
        <dbReference type="ChEBI" id="CHEBI:60240"/>
    </cofactor>
</comment>